<feature type="chain" id="PRO_5001646523" description="DUF7223 domain-containing protein" evidence="1">
    <location>
        <begin position="26"/>
        <end position="652"/>
    </location>
</feature>
<accession>A0A067P8X5</accession>
<dbReference type="STRING" id="933084.A0A067P8X5"/>
<reference evidence="4" key="1">
    <citation type="journal article" date="2014" name="Proc. Natl. Acad. Sci. U.S.A.">
        <title>Extensive sampling of basidiomycete genomes demonstrates inadequacy of the white-rot/brown-rot paradigm for wood decay fungi.</title>
        <authorList>
            <person name="Riley R."/>
            <person name="Salamov A.A."/>
            <person name="Brown D.W."/>
            <person name="Nagy L.G."/>
            <person name="Floudas D."/>
            <person name="Held B.W."/>
            <person name="Levasseur A."/>
            <person name="Lombard V."/>
            <person name="Morin E."/>
            <person name="Otillar R."/>
            <person name="Lindquist E.A."/>
            <person name="Sun H."/>
            <person name="LaButti K.M."/>
            <person name="Schmutz J."/>
            <person name="Jabbour D."/>
            <person name="Luo H."/>
            <person name="Baker S.E."/>
            <person name="Pisabarro A.G."/>
            <person name="Walton J.D."/>
            <person name="Blanchette R.A."/>
            <person name="Henrissat B."/>
            <person name="Martin F."/>
            <person name="Cullen D."/>
            <person name="Hibbett D.S."/>
            <person name="Grigoriev I.V."/>
        </authorList>
    </citation>
    <scope>NUCLEOTIDE SEQUENCE [LARGE SCALE GENOMIC DNA]</scope>
    <source>
        <strain evidence="4">MUCL 33604</strain>
    </source>
</reference>
<dbReference type="OrthoDB" id="73875at2759"/>
<dbReference type="EMBL" id="KL197749">
    <property type="protein sequence ID" value="KDQ51373.1"/>
    <property type="molecule type" value="Genomic_DNA"/>
</dbReference>
<evidence type="ECO:0000256" key="1">
    <source>
        <dbReference type="SAM" id="SignalP"/>
    </source>
</evidence>
<name>A0A067P8X5_9AGAM</name>
<dbReference type="Proteomes" id="UP000027265">
    <property type="component" value="Unassembled WGS sequence"/>
</dbReference>
<evidence type="ECO:0000313" key="3">
    <source>
        <dbReference type="EMBL" id="KDQ51373.1"/>
    </source>
</evidence>
<dbReference type="InterPro" id="IPR055647">
    <property type="entry name" value="DUF7223"/>
</dbReference>
<keyword evidence="4" id="KW-1185">Reference proteome</keyword>
<dbReference type="AlphaFoldDB" id="A0A067P8X5"/>
<evidence type="ECO:0000259" key="2">
    <source>
        <dbReference type="Pfam" id="PF23865"/>
    </source>
</evidence>
<feature type="domain" description="DUF7223" evidence="2">
    <location>
        <begin position="308"/>
        <end position="477"/>
    </location>
</feature>
<organism evidence="3 4">
    <name type="scientific">Jaapia argillacea MUCL 33604</name>
    <dbReference type="NCBI Taxonomy" id="933084"/>
    <lineage>
        <taxon>Eukaryota</taxon>
        <taxon>Fungi</taxon>
        <taxon>Dikarya</taxon>
        <taxon>Basidiomycota</taxon>
        <taxon>Agaricomycotina</taxon>
        <taxon>Agaricomycetes</taxon>
        <taxon>Agaricomycetidae</taxon>
        <taxon>Jaapiales</taxon>
        <taxon>Jaapiaceae</taxon>
        <taxon>Jaapia</taxon>
    </lineage>
</organism>
<feature type="signal peptide" evidence="1">
    <location>
        <begin position="1"/>
        <end position="25"/>
    </location>
</feature>
<gene>
    <name evidence="3" type="ORF">JAAARDRAFT_41224</name>
</gene>
<keyword evidence="1" id="KW-0732">Signal</keyword>
<proteinExistence type="predicted"/>
<evidence type="ECO:0000313" key="4">
    <source>
        <dbReference type="Proteomes" id="UP000027265"/>
    </source>
</evidence>
<dbReference type="InParanoid" id="A0A067P8X5"/>
<sequence length="652" mass="66995">MVLSLSVFAQASVLVFLFFVRGTFAANDWSQPCFSGVCSYDIGGANVSSSGSLKISGATSAISDITTAAGWQILGCDQNVIAQDIRVVCMDESAGCDHLYQNGAEGTIVRLPQDCGKGPFAVVAKAWVPADQSIPMSFARLLRRDGTMPQVQALSIHTNFSAVDTSKNGNVSFAIQGASIPGQTGDIDFSPTSGTGSQRRSRLGRRFSIGDIFQPLANVINNLNNFNNSLSQKTNVNVDKDLPVFSGSVNCPAVGKIPALAASVNVDLSTRSNASIVYGVVVTGTLVPPQISDFGLYANLNGDINGVLNVKASATGTIDSGVKTLFEVGIPGLDFPGIFTLGPSFLINAQATATVELDVDLAVGLAYSVTNGKLFFPPANGHTSGGIFTPQDSQLQLSVSPSVSATGTIAAHLIPTLQFGVDAFDGVASATIFLDLDASATLKLNLNAGASATIPILNPSSTSSVVTNGTVGTSVSASSKSGPTVQIVVHAPSGSTAVAESTSQPTPSLVTPAGTKVVTPSVAAKPTVKASAPANRAISPRANNVTTSVNGCVDVQSALNVNAGAQGTFLGLFDASTQVPLFSKTFDIFKKCFGTSSSVTIPRRSVGEQRRVIRSRHARLASKRAGLTCSVGIAGPVSLANEVLNSALFVVV</sequence>
<protein>
    <recommendedName>
        <fullName evidence="2">DUF7223 domain-containing protein</fullName>
    </recommendedName>
</protein>
<dbReference type="HOGENOM" id="CLU_022145_0_0_1"/>
<dbReference type="Pfam" id="PF23865">
    <property type="entry name" value="DUF7223"/>
    <property type="match status" value="1"/>
</dbReference>